<feature type="compositionally biased region" description="Polar residues" evidence="1">
    <location>
        <begin position="523"/>
        <end position="533"/>
    </location>
</feature>
<feature type="region of interest" description="Disordered" evidence="1">
    <location>
        <begin position="41"/>
        <end position="80"/>
    </location>
</feature>
<accession>A0A078AAK1</accession>
<evidence type="ECO:0000313" key="2">
    <source>
        <dbReference type="EMBL" id="CDW77823.1"/>
    </source>
</evidence>
<feature type="compositionally biased region" description="Polar residues" evidence="1">
    <location>
        <begin position="321"/>
        <end position="337"/>
    </location>
</feature>
<feature type="region of interest" description="Disordered" evidence="1">
    <location>
        <begin position="523"/>
        <end position="560"/>
    </location>
</feature>
<evidence type="ECO:0000256" key="1">
    <source>
        <dbReference type="SAM" id="MobiDB-lite"/>
    </source>
</evidence>
<dbReference type="EMBL" id="CCKQ01006505">
    <property type="protein sequence ID" value="CDW77823.1"/>
    <property type="molecule type" value="Genomic_DNA"/>
</dbReference>
<feature type="region of interest" description="Disordered" evidence="1">
    <location>
        <begin position="147"/>
        <end position="181"/>
    </location>
</feature>
<organism evidence="2 3">
    <name type="scientific">Stylonychia lemnae</name>
    <name type="common">Ciliate</name>
    <dbReference type="NCBI Taxonomy" id="5949"/>
    <lineage>
        <taxon>Eukaryota</taxon>
        <taxon>Sar</taxon>
        <taxon>Alveolata</taxon>
        <taxon>Ciliophora</taxon>
        <taxon>Intramacronucleata</taxon>
        <taxon>Spirotrichea</taxon>
        <taxon>Stichotrichia</taxon>
        <taxon>Sporadotrichida</taxon>
        <taxon>Oxytrichidae</taxon>
        <taxon>Stylonychinae</taxon>
        <taxon>Stylonychia</taxon>
    </lineage>
</organism>
<reference evidence="2 3" key="1">
    <citation type="submission" date="2014-06" db="EMBL/GenBank/DDBJ databases">
        <authorList>
            <person name="Swart Estienne"/>
        </authorList>
    </citation>
    <scope>NUCLEOTIDE SEQUENCE [LARGE SCALE GENOMIC DNA]</scope>
    <source>
        <strain evidence="2 3">130c</strain>
    </source>
</reference>
<name>A0A078AAK1_STYLE</name>
<feature type="compositionally biased region" description="Polar residues" evidence="1">
    <location>
        <begin position="148"/>
        <end position="168"/>
    </location>
</feature>
<sequence length="1217" mass="142600">MEKQNKLKIKEETIRSDESVTNGNLTQIAYYSKDKLEVKSTQYMKHHHQQSGVTSPAQPKHANDKKKREMRSTDYGSKNKTQMMRYNDEELSNMSNLQNQIETSQTQLALGDQRIIEQEQYLDGNNFIDGDDFSKTELNSKYDRRMNSKIQTPNQAKQNQHYNNTTFGGRNDEDNDDNDEYGIDQRKFENQINDLQKNDSQNIKNFNDSQDDEEFRKKKSFQSSLGFQLENLTHLQKLVINQNSSYQLSSNQNQQSMFNKHKTHYQMDSRGIKDSSHIVNIGSDSNDMLNLNSKNLYSQQDQNKPKKSQIISVLDSRELSKINTSKNNHSRFGTETNLQEDNEGKEYHNQEFEQESQDSNKGQRKENKLIEVQNQDANKNRTEQESEDDRYDSESQQRETVSQNKDEINEAVKTINEAKFEGSILIKQQSEQVSDSHNNQSIIVMNQIKSLDEYQAHYQNMDNEITTKADLSHIEHSENQNQQVLHQQNKNSIDSNRVIIQGGQGSSITPKNRDSEKKFKQINLNTEQQNQNKQGEDSGSKIRGYLNNEDNKLQVSSTKKMNQTNDDAIEESIMPKQIKSQNSQSRYASESRYKSNILHYYDQKKSPIKSIGSQLIRKKALEQANQDRKQFYSNFLQNSRSNSIERNDAMSIMNDETVNSTFKKAIELYGKYDLKYSQAQDIIYFSGEFQREISQEVQQKLLMTKFSRILRRKIKIFIMKKTKFIKTRLSTQVLIKETHNKCLFPSQNLQNSFYNLSRNGRQKSNLTTANQQRRKFLNILQYNSNSNEQSEVIYEKAIMTKDNSGNNFSRHDMSRGLNSSPLFNNNNNQGVNSKKQKSQGPQPRIIKKKNNMINPQLNPENNITSYLLNRSVRGRPIQNLLHLVKGELKDMGQANQSFNVKQSPMNFIIQTSPKRNQLFNQTLEQFKSNKSYVPYFALDPINSKTEEEYYFNKEKGEYSNFQKKIANQFIPRKSSNSSKMESYALGKNIQSNDWAETQIYRDTKNLIRDIFNQEKNLLYFTFEEVEKLIVNIQERQNLYDNFDVLKPIVNKSLKTLEEIFKPMNLQNKYEKIQEQYEIMIFKQSISIDDIISLLIRIKLSIQSRGALFSCLKQIRKFEQLLQEVKDFLNQSLDVSIDEVIKIQNLPSMVNGFFQYADNLIENIQDLKDKHNLYKQYFAFKRKDYIKYILREKQEIKCLSLVFEPEGIKDNLQEILHN</sequence>
<dbReference type="Proteomes" id="UP000039865">
    <property type="component" value="Unassembled WGS sequence"/>
</dbReference>
<feature type="region of interest" description="Disordered" evidence="1">
    <location>
        <begin position="804"/>
        <end position="847"/>
    </location>
</feature>
<feature type="region of interest" description="Disordered" evidence="1">
    <location>
        <begin position="321"/>
        <end position="407"/>
    </location>
</feature>
<evidence type="ECO:0000313" key="3">
    <source>
        <dbReference type="Proteomes" id="UP000039865"/>
    </source>
</evidence>
<keyword evidence="3" id="KW-1185">Reference proteome</keyword>
<feature type="compositionally biased region" description="Low complexity" evidence="1">
    <location>
        <begin position="824"/>
        <end position="833"/>
    </location>
</feature>
<dbReference type="InParanoid" id="A0A078AAK1"/>
<dbReference type="AlphaFoldDB" id="A0A078AAK1"/>
<protein>
    <submittedName>
        <fullName evidence="2">Uncharacterized protein</fullName>
    </submittedName>
</protein>
<proteinExistence type="predicted"/>
<feature type="compositionally biased region" description="Basic and acidic residues" evidence="1">
    <location>
        <begin position="342"/>
        <end position="351"/>
    </location>
</feature>
<gene>
    <name evidence="2" type="primary">Contig3699.g3948</name>
    <name evidence="2" type="ORF">STYLEM_6789</name>
</gene>